<dbReference type="EMBL" id="JAQOMS010000002">
    <property type="protein sequence ID" value="MDC2887539.1"/>
    <property type="molecule type" value="Genomic_DNA"/>
</dbReference>
<name>A0ABT5F8U1_9GAMM</name>
<accession>A0ABT5F8U1</accession>
<keyword evidence="2" id="KW-1185">Reference proteome</keyword>
<gene>
    <name evidence="1" type="ORF">PN838_00155</name>
</gene>
<reference evidence="1 2" key="1">
    <citation type="submission" date="2023-01" db="EMBL/GenBank/DDBJ databases">
        <title>Psychrosphaera sp. nov., isolated from marine algae.</title>
        <authorList>
            <person name="Bayburt H."/>
            <person name="Choi B.J."/>
            <person name="Kim J.M."/>
            <person name="Choi D.G."/>
            <person name="Jeon C.O."/>
        </authorList>
    </citation>
    <scope>NUCLEOTIDE SEQUENCE [LARGE SCALE GENOMIC DNA]</scope>
    <source>
        <strain evidence="1 2">G1-22</strain>
    </source>
</reference>
<evidence type="ECO:0000313" key="1">
    <source>
        <dbReference type="EMBL" id="MDC2887539.1"/>
    </source>
</evidence>
<organism evidence="1 2">
    <name type="scientific">Psychrosphaera algicola</name>
    <dbReference type="NCBI Taxonomy" id="3023714"/>
    <lineage>
        <taxon>Bacteria</taxon>
        <taxon>Pseudomonadati</taxon>
        <taxon>Pseudomonadota</taxon>
        <taxon>Gammaproteobacteria</taxon>
        <taxon>Alteromonadales</taxon>
        <taxon>Pseudoalteromonadaceae</taxon>
        <taxon>Psychrosphaera</taxon>
    </lineage>
</organism>
<comment type="caution">
    <text evidence="1">The sequence shown here is derived from an EMBL/GenBank/DDBJ whole genome shotgun (WGS) entry which is preliminary data.</text>
</comment>
<protein>
    <submittedName>
        <fullName evidence="1">Uncharacterized protein</fullName>
    </submittedName>
</protein>
<dbReference type="RefSeq" id="WP_272179372.1">
    <property type="nucleotide sequence ID" value="NZ_JAQOMS010000002.1"/>
</dbReference>
<proteinExistence type="predicted"/>
<dbReference type="Proteomes" id="UP001528411">
    <property type="component" value="Unassembled WGS sequence"/>
</dbReference>
<evidence type="ECO:0000313" key="2">
    <source>
        <dbReference type="Proteomes" id="UP001528411"/>
    </source>
</evidence>
<sequence length="43" mass="4660">MAGLKPTSELPEGQFYQLRVSFASSDGTMNDAVIYPLNLVAID</sequence>